<dbReference type="HOGENOM" id="CLU_3291744_0_0_10"/>
<name>A3XHL6_LEEBM</name>
<dbReference type="STRING" id="398720.MED217_16830"/>
<evidence type="ECO:0000313" key="1">
    <source>
        <dbReference type="EMBL" id="EAQ51227.1"/>
    </source>
</evidence>
<accession>A3XHL6</accession>
<proteinExistence type="predicted"/>
<sequence length="40" mass="4185">MGNLFFVSLLKSKFYFDISTGLLFRSVVKQAGAAAVGSGG</sequence>
<dbReference type="EMBL" id="AANC01000001">
    <property type="protein sequence ID" value="EAQ51227.1"/>
    <property type="molecule type" value="Genomic_DNA"/>
</dbReference>
<dbReference type="AlphaFoldDB" id="A3XHL6"/>
<organism evidence="1 2">
    <name type="scientific">Leeuwenhoekiella blandensis (strain CECT 7118 / CCUG 51940 / KCTC 22103 / MED217)</name>
    <name type="common">Flavobacterium sp. (strain MED217)</name>
    <dbReference type="NCBI Taxonomy" id="398720"/>
    <lineage>
        <taxon>Bacteria</taxon>
        <taxon>Pseudomonadati</taxon>
        <taxon>Bacteroidota</taxon>
        <taxon>Flavobacteriia</taxon>
        <taxon>Flavobacteriales</taxon>
        <taxon>Flavobacteriaceae</taxon>
        <taxon>Leeuwenhoekiella</taxon>
    </lineage>
</organism>
<dbReference type="Proteomes" id="UP000001601">
    <property type="component" value="Unassembled WGS sequence"/>
</dbReference>
<gene>
    <name evidence="1" type="ORF">MED217_16830</name>
</gene>
<keyword evidence="2" id="KW-1185">Reference proteome</keyword>
<evidence type="ECO:0000313" key="2">
    <source>
        <dbReference type="Proteomes" id="UP000001601"/>
    </source>
</evidence>
<protein>
    <submittedName>
        <fullName evidence="1">Uncharacterized protein</fullName>
    </submittedName>
</protein>
<comment type="caution">
    <text evidence="1">The sequence shown here is derived from an EMBL/GenBank/DDBJ whole genome shotgun (WGS) entry which is preliminary data.</text>
</comment>
<reference evidence="1 2" key="1">
    <citation type="journal article" date="2007" name="Nature">
        <title>Light stimulates growth of proteorhodopsin-containing marine Flavobacteria.</title>
        <authorList>
            <person name="Gomez-Consarnau L."/>
            <person name="Gonzalez J.M."/>
            <person name="Coll-Llado M."/>
            <person name="Gourdon P."/>
            <person name="Pascher T."/>
            <person name="Neutze R."/>
            <person name="Pedros-Alio C."/>
            <person name="Pinhassi J."/>
        </authorList>
    </citation>
    <scope>NUCLEOTIDE SEQUENCE [LARGE SCALE GENOMIC DNA]</scope>
    <source>
        <strain evidence="1 2">MED217</strain>
    </source>
</reference>